<dbReference type="EMBL" id="JAMPKM010000002">
    <property type="protein sequence ID" value="MEP0816664.1"/>
    <property type="molecule type" value="Genomic_DNA"/>
</dbReference>
<dbReference type="Proteomes" id="UP001464891">
    <property type="component" value="Unassembled WGS sequence"/>
</dbReference>
<gene>
    <name evidence="1" type="ORF">NC998_06110</name>
</gene>
<dbReference type="PANTHER" id="PTHR39441">
    <property type="entry name" value="DUF2252 DOMAIN-CONTAINING PROTEIN"/>
    <property type="match status" value="1"/>
</dbReference>
<dbReference type="PANTHER" id="PTHR39441:SF1">
    <property type="entry name" value="DUF2252 DOMAIN-CONTAINING PROTEIN"/>
    <property type="match status" value="1"/>
</dbReference>
<evidence type="ECO:0000313" key="2">
    <source>
        <dbReference type="Proteomes" id="UP001464891"/>
    </source>
</evidence>
<dbReference type="InterPro" id="IPR011009">
    <property type="entry name" value="Kinase-like_dom_sf"/>
</dbReference>
<dbReference type="RefSeq" id="WP_190434179.1">
    <property type="nucleotide sequence ID" value="NZ_JAMPKM010000002.1"/>
</dbReference>
<organism evidence="1 2">
    <name type="scientific">Trichocoleus desertorum GB2-A4</name>
    <dbReference type="NCBI Taxonomy" id="2933944"/>
    <lineage>
        <taxon>Bacteria</taxon>
        <taxon>Bacillati</taxon>
        <taxon>Cyanobacteriota</taxon>
        <taxon>Cyanophyceae</taxon>
        <taxon>Leptolyngbyales</taxon>
        <taxon>Trichocoleusaceae</taxon>
        <taxon>Trichocoleus</taxon>
    </lineage>
</organism>
<sequence>MTRAPLVERIQQFNQGRDPQLLHRKYKAMQRSPFVFLRGTCHLFYQDWPSTSALNQAPLSWICGDLHLENFGTFKGDNRLTYFDLNDFDEAVLAPCTWDITRFLTSIFVGANTLGLGYTDAIALAQSFLTHYKQALATGKAGWIERSTATGLVQELLSQLKQRQRPDFLNNRTEIKGNTRRIRLDGKRALPIEAAERKKITALIEKFRAQQTKPKFFKLLDVAQRAAGTGSLGIERYILLVVGHGSPNGNYLLDLKQAHSSALQPYLTVAQPQWPNEAERIVAVHKRVQACPPALLKAVTQDNKSFVLTELQPFESRVNLEANRGRLKRLEKVIATMGEVVAWAQLRSGGRQGSAIADELIDFAQQATWQATALDYAQHYSQQVERDWREFREALKDGSVEQPHLEAVPVAPAST</sequence>
<proteinExistence type="predicted"/>
<dbReference type="InterPro" id="IPR018721">
    <property type="entry name" value="DUF2252"/>
</dbReference>
<accession>A0ABV0J4U3</accession>
<name>A0ABV0J4U3_9CYAN</name>
<protein>
    <submittedName>
        <fullName evidence="1">DUF2252 domain-containing protein</fullName>
    </submittedName>
</protein>
<dbReference type="Pfam" id="PF10009">
    <property type="entry name" value="DUF2252"/>
    <property type="match status" value="1"/>
</dbReference>
<comment type="caution">
    <text evidence="1">The sequence shown here is derived from an EMBL/GenBank/DDBJ whole genome shotgun (WGS) entry which is preliminary data.</text>
</comment>
<evidence type="ECO:0000313" key="1">
    <source>
        <dbReference type="EMBL" id="MEP0816664.1"/>
    </source>
</evidence>
<keyword evidence="2" id="KW-1185">Reference proteome</keyword>
<reference evidence="1 2" key="1">
    <citation type="submission" date="2022-04" db="EMBL/GenBank/DDBJ databases">
        <title>Positive selection, recombination, and allopatry shape intraspecific diversity of widespread and dominant cyanobacteria.</title>
        <authorList>
            <person name="Wei J."/>
            <person name="Shu W."/>
            <person name="Hu C."/>
        </authorList>
    </citation>
    <scope>NUCLEOTIDE SEQUENCE [LARGE SCALE GENOMIC DNA]</scope>
    <source>
        <strain evidence="1 2">GB2-A4</strain>
    </source>
</reference>
<dbReference type="SUPFAM" id="SSF56112">
    <property type="entry name" value="Protein kinase-like (PK-like)"/>
    <property type="match status" value="1"/>
</dbReference>